<dbReference type="SUPFAM" id="SSF100950">
    <property type="entry name" value="NagB/RpiA/CoA transferase-like"/>
    <property type="match status" value="2"/>
</dbReference>
<gene>
    <name evidence="2" type="ORF">ACFO5X_20280</name>
</gene>
<sequence>MPREIPPGDLDFSSLIRPGETLCWGQASAEPLTLTETLMAQRHDLGGVSVFAGIGWNTTTDPAHADVIRFTAYGGTGRTRLLHDAGVMDPLPVHYSQFETYLPQRVDVLFLQLAPGRRPGTYSFGLACEYLWPLIKSSRLVVAELNDRVPPTPALVEIAAEDIDVVVATSRPLQDPPLAAVTDTHRSIARLVAGLIPDGATLQVGLGAIPAAILDALDGHRHLGVHTGLYVDGFTRLVERGVIDNSRKPFDAGLSVAGLIAATAPTHRLCAETDLIALAPTSHTHALGNLGRIEGFTSINSAIEVDLTGQINAETAGQSYVGAVGGGPDFARGAALAPRGLPICALPAARRTREGALISAIVPQLSGPVSLSRADAGVIVTEFGVADLRGRTLSERARAMVAIAHPDLRDELERAARDQGLLRL</sequence>
<protein>
    <submittedName>
        <fullName evidence="2">Acetyl-CoA hydrolase/transferase family protein</fullName>
    </submittedName>
</protein>
<feature type="domain" description="Acetyl-CoA hydrolase/transferase C-terminal" evidence="1">
    <location>
        <begin position="272"/>
        <end position="416"/>
    </location>
</feature>
<accession>A0ABV9KLF8</accession>
<dbReference type="Proteomes" id="UP001595973">
    <property type="component" value="Unassembled WGS sequence"/>
</dbReference>
<dbReference type="Gene3D" id="3.30.750.70">
    <property type="entry name" value="4-hydroxybutyrate coenzyme like domains"/>
    <property type="match status" value="1"/>
</dbReference>
<name>A0ABV9KLF8_9RHOB</name>
<dbReference type="PANTHER" id="PTHR21432:SF20">
    <property type="entry name" value="ACETYL-COA HYDROLASE"/>
    <property type="match status" value="1"/>
</dbReference>
<keyword evidence="2" id="KW-0378">Hydrolase</keyword>
<dbReference type="RefSeq" id="WP_380720481.1">
    <property type="nucleotide sequence ID" value="NZ_JBHSGI010000031.1"/>
</dbReference>
<dbReference type="Pfam" id="PF13336">
    <property type="entry name" value="AcetylCoA_hyd_C"/>
    <property type="match status" value="1"/>
</dbReference>
<dbReference type="EMBL" id="JBHSGI010000031">
    <property type="protein sequence ID" value="MFC4670897.1"/>
    <property type="molecule type" value="Genomic_DNA"/>
</dbReference>
<evidence type="ECO:0000313" key="2">
    <source>
        <dbReference type="EMBL" id="MFC4670897.1"/>
    </source>
</evidence>
<proteinExistence type="predicted"/>
<dbReference type="Gene3D" id="3.40.1080.20">
    <property type="entry name" value="Acetyl-CoA hydrolase/transferase C-terminal domain"/>
    <property type="match status" value="1"/>
</dbReference>
<dbReference type="GO" id="GO:0016787">
    <property type="term" value="F:hydrolase activity"/>
    <property type="evidence" value="ECO:0007669"/>
    <property type="project" value="UniProtKB-KW"/>
</dbReference>
<comment type="caution">
    <text evidence="2">The sequence shown here is derived from an EMBL/GenBank/DDBJ whole genome shotgun (WGS) entry which is preliminary data.</text>
</comment>
<evidence type="ECO:0000259" key="1">
    <source>
        <dbReference type="Pfam" id="PF13336"/>
    </source>
</evidence>
<dbReference type="InterPro" id="IPR046433">
    <property type="entry name" value="ActCoA_hydro"/>
</dbReference>
<dbReference type="Gene3D" id="3.40.1080.10">
    <property type="entry name" value="Glutaconate Coenzyme A-transferase"/>
    <property type="match status" value="1"/>
</dbReference>
<keyword evidence="3" id="KW-1185">Reference proteome</keyword>
<evidence type="ECO:0000313" key="3">
    <source>
        <dbReference type="Proteomes" id="UP001595973"/>
    </source>
</evidence>
<dbReference type="InterPro" id="IPR038460">
    <property type="entry name" value="AcetylCoA_hyd_C_sf"/>
</dbReference>
<dbReference type="InterPro" id="IPR026888">
    <property type="entry name" value="AcetylCoA_hyd_C"/>
</dbReference>
<dbReference type="PANTHER" id="PTHR21432">
    <property type="entry name" value="ACETYL-COA HYDROLASE-RELATED"/>
    <property type="match status" value="1"/>
</dbReference>
<dbReference type="InterPro" id="IPR037171">
    <property type="entry name" value="NagB/RpiA_transferase-like"/>
</dbReference>
<reference evidence="3" key="1">
    <citation type="journal article" date="2019" name="Int. J. Syst. Evol. Microbiol.">
        <title>The Global Catalogue of Microorganisms (GCM) 10K type strain sequencing project: providing services to taxonomists for standard genome sequencing and annotation.</title>
        <authorList>
            <consortium name="The Broad Institute Genomics Platform"/>
            <consortium name="The Broad Institute Genome Sequencing Center for Infectious Disease"/>
            <person name="Wu L."/>
            <person name="Ma J."/>
        </authorList>
    </citation>
    <scope>NUCLEOTIDE SEQUENCE [LARGE SCALE GENOMIC DNA]</scope>
    <source>
        <strain evidence="3">CGMCC 4.7283</strain>
    </source>
</reference>
<organism evidence="2 3">
    <name type="scientific">Seohaeicola nanhaiensis</name>
    <dbReference type="NCBI Taxonomy" id="1387282"/>
    <lineage>
        <taxon>Bacteria</taxon>
        <taxon>Pseudomonadati</taxon>
        <taxon>Pseudomonadota</taxon>
        <taxon>Alphaproteobacteria</taxon>
        <taxon>Rhodobacterales</taxon>
        <taxon>Roseobacteraceae</taxon>
        <taxon>Seohaeicola</taxon>
    </lineage>
</organism>